<accession>A0ABP7Y397</accession>
<dbReference type="Pfam" id="PF13400">
    <property type="entry name" value="Tad"/>
    <property type="match status" value="1"/>
</dbReference>
<keyword evidence="1" id="KW-0812">Transmembrane</keyword>
<feature type="domain" description="Putative Flp pilus-assembly TadG-like N-terminal" evidence="2">
    <location>
        <begin position="19"/>
        <end position="65"/>
    </location>
</feature>
<dbReference type="Proteomes" id="UP001501495">
    <property type="component" value="Unassembled WGS sequence"/>
</dbReference>
<organism evidence="3 4">
    <name type="scientific">Nocardioides fonticola</name>
    <dbReference type="NCBI Taxonomy" id="450363"/>
    <lineage>
        <taxon>Bacteria</taxon>
        <taxon>Bacillati</taxon>
        <taxon>Actinomycetota</taxon>
        <taxon>Actinomycetes</taxon>
        <taxon>Propionibacteriales</taxon>
        <taxon>Nocardioidaceae</taxon>
        <taxon>Nocardioides</taxon>
    </lineage>
</organism>
<proteinExistence type="predicted"/>
<dbReference type="EMBL" id="BAAAZH010000036">
    <property type="protein sequence ID" value="GAA4130117.1"/>
    <property type="molecule type" value="Genomic_DNA"/>
</dbReference>
<keyword evidence="1" id="KW-1133">Transmembrane helix</keyword>
<reference evidence="4" key="1">
    <citation type="journal article" date="2019" name="Int. J. Syst. Evol. Microbiol.">
        <title>The Global Catalogue of Microorganisms (GCM) 10K type strain sequencing project: providing services to taxonomists for standard genome sequencing and annotation.</title>
        <authorList>
            <consortium name="The Broad Institute Genomics Platform"/>
            <consortium name="The Broad Institute Genome Sequencing Center for Infectious Disease"/>
            <person name="Wu L."/>
            <person name="Ma J."/>
        </authorList>
    </citation>
    <scope>NUCLEOTIDE SEQUENCE [LARGE SCALE GENOMIC DNA]</scope>
    <source>
        <strain evidence="4">JCM 16703</strain>
    </source>
</reference>
<evidence type="ECO:0000313" key="4">
    <source>
        <dbReference type="Proteomes" id="UP001501495"/>
    </source>
</evidence>
<evidence type="ECO:0000313" key="3">
    <source>
        <dbReference type="EMBL" id="GAA4130117.1"/>
    </source>
</evidence>
<keyword evidence="1" id="KW-0472">Membrane</keyword>
<sequence>MRRPGRRPRPLDEARPEDGYIAITMAIFVAVLFLPLAALSVDVARWYVEIARLQNAADAAALAGVTYLPDDLVAAQAAAEDAVRRNGFTIGPGLVVEVSVGRNASQLRVTVAERVKNTFAAGFGHPESLMTATAVADFSGPAPMGSPCNTLGNEPDGTALLGPILSQIVAPLGASCPRTPQFWANVHGPNVYKTQGDRYSSRSCQGGEDGCTGTVNDEFDPQGYFLVVRIGAAAVGQPVTVQLYDPAYASTDSRCTTAPSGTLSSNNLNPYTTVDALTRYARTATGGTPNQFCAGDDANAGLRVGAETPTITSFAMRAPTASLQPKSAPVITGCTRQYPGFIASQITSSTLRSSSSSYLERLAAVFHQWVPLCTFTPTEAGDHYLQVRTDVALGGTMDAVTGVYSGNPAVTAQTGDDPSVTGNGSNRFAVRVVSTAAASISVSGWQRMTLYANANAATTVFNLVRVIPASAGKVLDFAFFDAGDAASNGTLQILTPSESTTPIGTCTGSGKVTGVLAGCQLTGISAANGWNGRTQHIRVQIPPGYTCNEASAGGCWFRIQIGFGSGTVTDVTTWTAVVEGDPVRLIE</sequence>
<dbReference type="InterPro" id="IPR028087">
    <property type="entry name" value="Tad_N"/>
</dbReference>
<evidence type="ECO:0000256" key="1">
    <source>
        <dbReference type="SAM" id="Phobius"/>
    </source>
</evidence>
<gene>
    <name evidence="3" type="ORF">GCM10022215_43510</name>
</gene>
<protein>
    <recommendedName>
        <fullName evidence="2">Putative Flp pilus-assembly TadG-like N-terminal domain-containing protein</fullName>
    </recommendedName>
</protein>
<name>A0ABP7Y397_9ACTN</name>
<keyword evidence="4" id="KW-1185">Reference proteome</keyword>
<evidence type="ECO:0000259" key="2">
    <source>
        <dbReference type="Pfam" id="PF13400"/>
    </source>
</evidence>
<comment type="caution">
    <text evidence="3">The sequence shown here is derived from an EMBL/GenBank/DDBJ whole genome shotgun (WGS) entry which is preliminary data.</text>
</comment>
<feature type="transmembrane region" description="Helical" evidence="1">
    <location>
        <begin position="20"/>
        <end position="41"/>
    </location>
</feature>
<dbReference type="RefSeq" id="WP_344735652.1">
    <property type="nucleotide sequence ID" value="NZ_BAAAZH010000036.1"/>
</dbReference>